<dbReference type="EMBL" id="VIEB01000064">
    <property type="protein sequence ID" value="TQE08817.1"/>
    <property type="molecule type" value="Genomic_DNA"/>
</dbReference>
<protein>
    <submittedName>
        <fullName evidence="1">Uncharacterized protein</fullName>
    </submittedName>
</protein>
<keyword evidence="2" id="KW-1185">Reference proteome</keyword>
<sequence length="144" mass="16173">MSEEVVDVLPYRVDDDRYVARHSHMKYELRDTPGLGGLPVKSSKTENAPRKCATVGTVQIPQARKRNEETTVSAANQPQGPQLLDFGIVKKFGGTMDDTETVKGLVFDKNASHATDGPTMMEKMMRLLLWWSPCSTMHQTCRIY</sequence>
<organism evidence="1 2">
    <name type="scientific">Malus baccata</name>
    <name type="common">Siberian crab apple</name>
    <name type="synonym">Pyrus baccata</name>
    <dbReference type="NCBI Taxonomy" id="106549"/>
    <lineage>
        <taxon>Eukaryota</taxon>
        <taxon>Viridiplantae</taxon>
        <taxon>Streptophyta</taxon>
        <taxon>Embryophyta</taxon>
        <taxon>Tracheophyta</taxon>
        <taxon>Spermatophyta</taxon>
        <taxon>Magnoliopsida</taxon>
        <taxon>eudicotyledons</taxon>
        <taxon>Gunneridae</taxon>
        <taxon>Pentapetalae</taxon>
        <taxon>rosids</taxon>
        <taxon>fabids</taxon>
        <taxon>Rosales</taxon>
        <taxon>Rosaceae</taxon>
        <taxon>Amygdaloideae</taxon>
        <taxon>Maleae</taxon>
        <taxon>Malus</taxon>
    </lineage>
</organism>
<accession>A0A540NCP7</accession>
<comment type="caution">
    <text evidence="1">The sequence shown here is derived from an EMBL/GenBank/DDBJ whole genome shotgun (WGS) entry which is preliminary data.</text>
</comment>
<gene>
    <name evidence="1" type="ORF">C1H46_005535</name>
</gene>
<dbReference type="STRING" id="106549.A0A540NCP7"/>
<dbReference type="Proteomes" id="UP000315295">
    <property type="component" value="Unassembled WGS sequence"/>
</dbReference>
<name>A0A540NCP7_MALBA</name>
<evidence type="ECO:0000313" key="1">
    <source>
        <dbReference type="EMBL" id="TQE08817.1"/>
    </source>
</evidence>
<reference evidence="1 2" key="1">
    <citation type="journal article" date="2019" name="G3 (Bethesda)">
        <title>Sequencing of a Wild Apple (Malus baccata) Genome Unravels the Differences Between Cultivated and Wild Apple Species Regarding Disease Resistance and Cold Tolerance.</title>
        <authorList>
            <person name="Chen X."/>
        </authorList>
    </citation>
    <scope>NUCLEOTIDE SEQUENCE [LARGE SCALE GENOMIC DNA]</scope>
    <source>
        <strain evidence="2">cv. Shandingzi</strain>
        <tissue evidence="1">Leaves</tissue>
    </source>
</reference>
<evidence type="ECO:0000313" key="2">
    <source>
        <dbReference type="Proteomes" id="UP000315295"/>
    </source>
</evidence>
<dbReference type="AlphaFoldDB" id="A0A540NCP7"/>
<proteinExistence type="predicted"/>